<organism evidence="11 12">
    <name type="scientific">Claviceps humidiphila</name>
    <dbReference type="NCBI Taxonomy" id="1294629"/>
    <lineage>
        <taxon>Eukaryota</taxon>
        <taxon>Fungi</taxon>
        <taxon>Dikarya</taxon>
        <taxon>Ascomycota</taxon>
        <taxon>Pezizomycotina</taxon>
        <taxon>Sordariomycetes</taxon>
        <taxon>Hypocreomycetidae</taxon>
        <taxon>Hypocreales</taxon>
        <taxon>Clavicipitaceae</taxon>
        <taxon>Claviceps</taxon>
    </lineage>
</organism>
<evidence type="ECO:0000256" key="2">
    <source>
        <dbReference type="ARBA" id="ARBA00022450"/>
    </source>
</evidence>
<evidence type="ECO:0000256" key="4">
    <source>
        <dbReference type="ARBA" id="ARBA00022598"/>
    </source>
</evidence>
<evidence type="ECO:0000256" key="7">
    <source>
        <dbReference type="ARBA" id="ARBA00044125"/>
    </source>
</evidence>
<dbReference type="CDD" id="cd05918">
    <property type="entry name" value="A_NRPS_SidN3_like"/>
    <property type="match status" value="3"/>
</dbReference>
<dbReference type="PANTHER" id="PTHR45527:SF16">
    <property type="entry name" value="NONRIBOSOMAL PEPTIDE SYNTHASE ATNA-RELATED"/>
    <property type="match status" value="1"/>
</dbReference>
<dbReference type="InterPro" id="IPR036736">
    <property type="entry name" value="ACP-like_sf"/>
</dbReference>
<dbReference type="FunFam" id="1.10.1200.10:FF:000005">
    <property type="entry name" value="Nonribosomal peptide synthetase 1"/>
    <property type="match status" value="1"/>
</dbReference>
<dbReference type="CDD" id="cd19545">
    <property type="entry name" value="FUM14_C_NRPS-like"/>
    <property type="match status" value="1"/>
</dbReference>
<dbReference type="PROSITE" id="PS50206">
    <property type="entry name" value="RHODANESE_3"/>
    <property type="match status" value="1"/>
</dbReference>
<name>A0A9P7TRH2_9HYPO</name>
<dbReference type="InterPro" id="IPR006162">
    <property type="entry name" value="Ppantetheine_attach_site"/>
</dbReference>
<dbReference type="InterPro" id="IPR020806">
    <property type="entry name" value="PKS_PP-bd"/>
</dbReference>
<evidence type="ECO:0000256" key="8">
    <source>
        <dbReference type="ARBA" id="ARBA00079041"/>
    </source>
</evidence>
<dbReference type="Pfam" id="PF00501">
    <property type="entry name" value="AMP-binding"/>
    <property type="match status" value="3"/>
</dbReference>
<keyword evidence="2" id="KW-0596">Phosphopantetheine</keyword>
<gene>
    <name evidence="11" type="primary">LPSA1_1</name>
    <name evidence="11" type="ORF">E4U13_001072</name>
</gene>
<evidence type="ECO:0000313" key="12">
    <source>
        <dbReference type="Proteomes" id="UP000732380"/>
    </source>
</evidence>
<dbReference type="InterPro" id="IPR001242">
    <property type="entry name" value="Condensation_dom"/>
</dbReference>
<dbReference type="EMBL" id="SRQM01000139">
    <property type="protein sequence ID" value="KAG6117444.1"/>
    <property type="molecule type" value="Genomic_DNA"/>
</dbReference>
<evidence type="ECO:0000256" key="6">
    <source>
        <dbReference type="ARBA" id="ARBA00029454"/>
    </source>
</evidence>
<dbReference type="Pfam" id="PF00550">
    <property type="entry name" value="PP-binding"/>
    <property type="match status" value="3"/>
</dbReference>
<dbReference type="SUPFAM" id="SSF56801">
    <property type="entry name" value="Acetyl-CoA synthetase-like"/>
    <property type="match status" value="3"/>
</dbReference>
<dbReference type="GO" id="GO:0043041">
    <property type="term" value="P:amino acid activation for nonribosomal peptide biosynthetic process"/>
    <property type="evidence" value="ECO:0007669"/>
    <property type="project" value="TreeGrafter"/>
</dbReference>
<evidence type="ECO:0000256" key="1">
    <source>
        <dbReference type="ARBA" id="ARBA00005107"/>
    </source>
</evidence>
<dbReference type="Gene3D" id="1.10.1200.10">
    <property type="entry name" value="ACP-like"/>
    <property type="match status" value="3"/>
</dbReference>
<dbReference type="Gene3D" id="3.30.300.30">
    <property type="match status" value="3"/>
</dbReference>
<dbReference type="PROSITE" id="PS00012">
    <property type="entry name" value="PHOSPHOPANTETHEINE"/>
    <property type="match status" value="2"/>
</dbReference>
<dbReference type="GO" id="GO:0005737">
    <property type="term" value="C:cytoplasm"/>
    <property type="evidence" value="ECO:0007669"/>
    <property type="project" value="TreeGrafter"/>
</dbReference>
<reference evidence="11 12" key="1">
    <citation type="journal article" date="2020" name="bioRxiv">
        <title>Whole genome comparisons of ergot fungi reveals the divergence and evolution of species within the genus Claviceps are the result of varying mechanisms driving genome evolution and host range expansion.</title>
        <authorList>
            <person name="Wyka S.A."/>
            <person name="Mondo S.J."/>
            <person name="Liu M."/>
            <person name="Dettman J."/>
            <person name="Nalam V."/>
            <person name="Broders K.D."/>
        </authorList>
    </citation>
    <scope>NUCLEOTIDE SEQUENCE [LARGE SCALE GENOMIC DNA]</scope>
    <source>
        <strain evidence="11 12">LM576</strain>
    </source>
</reference>
<dbReference type="PROSITE" id="PS00455">
    <property type="entry name" value="AMP_BINDING"/>
    <property type="match status" value="2"/>
</dbReference>
<dbReference type="PANTHER" id="PTHR45527">
    <property type="entry name" value="NONRIBOSOMAL PEPTIDE SYNTHETASE"/>
    <property type="match status" value="1"/>
</dbReference>
<dbReference type="InterPro" id="IPR000873">
    <property type="entry name" value="AMP-dep_synth/lig_dom"/>
</dbReference>
<dbReference type="GO" id="GO:0031177">
    <property type="term" value="F:phosphopantetheine binding"/>
    <property type="evidence" value="ECO:0007669"/>
    <property type="project" value="InterPro"/>
</dbReference>
<comment type="similarity">
    <text evidence="6">Belongs to the NRP synthetase family.</text>
</comment>
<dbReference type="GO" id="GO:0044550">
    <property type="term" value="P:secondary metabolite biosynthetic process"/>
    <property type="evidence" value="ECO:0007669"/>
    <property type="project" value="TreeGrafter"/>
</dbReference>
<dbReference type="SUPFAM" id="SSF47336">
    <property type="entry name" value="ACP-like"/>
    <property type="match status" value="3"/>
</dbReference>
<dbReference type="FunFam" id="3.40.50.12780:FF:000014">
    <property type="entry name" value="Nonribosomal peptide synthetase 1"/>
    <property type="match status" value="1"/>
</dbReference>
<evidence type="ECO:0000256" key="5">
    <source>
        <dbReference type="ARBA" id="ARBA00022679"/>
    </source>
</evidence>
<dbReference type="InterPro" id="IPR001763">
    <property type="entry name" value="Rhodanese-like_dom"/>
</dbReference>
<dbReference type="SUPFAM" id="SSF52777">
    <property type="entry name" value="CoA-dependent acyltransferases"/>
    <property type="match status" value="7"/>
</dbReference>
<evidence type="ECO:0000259" key="10">
    <source>
        <dbReference type="PROSITE" id="PS50206"/>
    </source>
</evidence>
<dbReference type="Gene3D" id="3.30.559.30">
    <property type="entry name" value="Nonribosomal peptide synthetase, condensation domain"/>
    <property type="match status" value="4"/>
</dbReference>
<feature type="domain" description="Rhodanese" evidence="10">
    <location>
        <begin position="329"/>
        <end position="381"/>
    </location>
</feature>
<feature type="domain" description="Carrier" evidence="9">
    <location>
        <begin position="1947"/>
        <end position="2023"/>
    </location>
</feature>
<dbReference type="NCBIfam" id="NF003417">
    <property type="entry name" value="PRK04813.1"/>
    <property type="match status" value="3"/>
</dbReference>
<dbReference type="SMART" id="SM00823">
    <property type="entry name" value="PKS_PP"/>
    <property type="match status" value="3"/>
</dbReference>
<dbReference type="GO" id="GO:0016874">
    <property type="term" value="F:ligase activity"/>
    <property type="evidence" value="ECO:0007669"/>
    <property type="project" value="UniProtKB-KW"/>
</dbReference>
<sequence>MSVPIPEKLQGLTAMGSPSAFGNSIESINGDKNNSERHMASSSAVSTFEVGRPCLLTNFKAAAASSGPAITKVVTVNDKSSGSKMKHVIDDRDISAADVFKGAWAIVLGTYLAKSHVSLDYGVMNPKGLGPETSSNARVPSETTSETSEMLTSSFLLGANDTLLEIIRQNSMCAHTKPLQTFSLDEAKSLKRCNTCVIYWPEISCSEQLQIGAWMTVLEDTEQLTQYDCTIHFASDMRCIMSYRDQFMSESQAAHLAATLRVVLSSIASAPQQSLADVDMCSSLDYQTLSRWNLKAPTVTEVCVHDLIAQSCRSRPESQAITSWDGCLTYDEMNILSSHLAQRLREAGVKPGVFVALCLDRCKWVVIGILAVLKAGGAFCALDPTYPVSRLQEMCRDLEITIVLTVKTNIQQASPLADKILALDDDVYPESALPSAHESASRFSVFPHDPAYAVFTSGSTGKPKGIIMEHASFSTCALSSVEPLHIGPQDRVLHFASYAFDASVIEILVPLIAGATVAIPSERARLEDLPRAMTDLKATWTFLTPTVARLYRPGQMPTLKTLCLGGEAVNASDIRSWSSKNLISGYNPTECCPLGISGPLIDHMPRSLGSTFASQVAWIVDPKDHEKLLPAGAIGELAIEGSVVARGYIHDLPCSDPSTPFVVKPPPWLRRFRATANRGNRIYLTGDLARRDCDDGSVHYLGRKDDQVKIHGQRVELAEIEHHLEQHFVSLATKVVVMLLRPISGRTVLAALIMPHQRLENGDKGPESLLMEPGDVSQDFRANLSSAASKLRLALPSHMVPSVYLPIKHFPTTKSGKIDRGHLQSLLLSLSPENLYGGEEAIHRGEEPKSDREKLLQTLFAQSLDLPRTRIDLDSNFFQLGGDSLSAMRLLALALEEGISSIAYQNIFSHPTLRELVQVSTSATSREPLSAETVEISPFSLIKDPELLVQIASEQCGFGVGEADIEDIYPCTHLQQSLMASTAQNPNAYVAMLSFKLKSGIDRARLERAWHITCSGHAILRTRLVQTETGDCYQVVVKKPPHWIETNEVGDDGSTGSLLRPSFGLGRPLIQSHLTSNQLLVAMHHALYDGWSLPMLIGELDLAYRELSVRRLPCLKNYVKYTMDSADAAASFWRAELQDADPVHFPAPSSLDYKPQPCASMTISVPLVDSPRRNVTLATEIQFAWAMTAYTYTGCKDVIFGLISSGRAAPVAQVESMLGPTFACTPLRVSIDPQGKLGEALDDLQYTVVEQSMFVHFGAQAIRQLGPNAAAACNFQTVLAVEADGPDTGEEEGSWFTRYDFLSDITAFSSYALTLRCKLSSRGVEINAVYDKVMVDEQQMGRILAQFEHILTQIHSNETIHDDIGGLDKLSGSDWRELQAWNSNLPPPHPKELGAHQVIQIKCQAQPDATAIDAWDGRVTYGELERRAEKLAGLVRSHVSKPDQVVVLYLSKSWLTVVAQLAVLKAGAAFITLEISQPVHYLQRVVSALGPVLVLTSQELFSAAQDLQENAVPVMAVDKDDLSDVTARTSQASSSACTVECDLMYIIATSGTTGMPKIVMTDHQAFMTNASPLMNGLGITADSRVFQFCGYSFDLLIVEHFLTLLAGGCICIPSLYNRDNRFAASIVELEANWVGSPSSVLQLLDPQTVPTVKTIMQAGERLRQGLVDRWASRVRLINAYGPAECSVGALARDTVRPDTEDVQNMGFATGSVCWIVNAETSDKLLPVPIGAEGELIIEGHTLSRGYLGDADKTNASFLRLPDWLRDFRADRGQSQEHRVYLTGDIVRQNSDGSMSFIRRKDAQVKIRGQRVELTDVEHQVERCFTGAHQVVTDIVQIPDTQSSILVALVLTKDVMTNLKQEDSLLDQKSAWGLSILAPNSSFTANANAAETALQDRMPAYMVPDLFVPVSDLPREASGKIGRKAIKQYLASLTQQDWARYSSTRKVPPSNPTEHEICAIWARVLQIEPHTFGVHDSFFRLGGDSISGMQVAAACGAAGINITVKDMFEYRTIRKLALARGETQQLNVTTTSTEANTSGVRQKKAPYIFYPEGRLEVYMERMQSRLGQAIERIYPCSPIQQGILMSHARNPHHYDEVIKWRVAGDVLCDMSRMQRAWREVVSRHGILRTLFLQVSEDSFLDQVVLKNYSPDISVCTDGEDVEPHRPFEDSLPMHSLLVFQRSADDVTVCLRIHHALVDGLSLHIIRRDLELAYQGRLKELGRPPAYHEYISYLEEKRSERSLQEYWKSYLQGATGSLFPTVQGEPASDGQYFGAVEIELGSIAKLTQFCEEHKLGVTVVLHVVWAIIVQRYAATDEVCFGYMTSGRHVPMANVENVVGPLFNMLIGRVKLAYHSSLLSTMYEYQENFINSLDHQHQSLVETLHSIGSSAGDLFNTLITVVNDQPEDHASQSALRLVGDSVQSRSEYPITLNILNRADNIKMQLSYHTSLLSSVSANTIAKAFRFVLQRTLERPHEILRALQVLDEDQMNIVFAQNRCMSPQVDEFIHDTIHQQCLRCPDSPSVCAWDGNFTYRQLDELSSALSEEIVRKGAGHEVTIPIVLEKTRWTPVAMLAVLKSGSSFVLMDSTHPSARLGAIIQAIGPPVIIVSAQTRSKVAAFSTDVVEVGDWLTGKIVVAEQHVTRQNGLLQATNAAYLVFTSGSTGKPKGAIVEHASLSTAAKYMASRLHIDSASRVLQFSSHAWDIPVTEVLVTLRMGGCVCVPSEEERTGNLATASERMKVNWALWTPTVARLFKPDEFPHLETLVYAGEALSVTDLETWCDRVRLIQGYGPAECSLISTVTDPLTRSDNPRCIGLPSGCVAWVVNRDNHELLAPPGAIGELILEGPIVGRGYLGDPERAACAFISPPAWLMKLRGSGSSIRLYKTGDLVRQHIVSGLLTFVGRNDDQVKVRGQRVEPGEVEGQVAQVFPGSQVVVLVVKKVAGAVLAALVLQKDESRSSAAEIADLFPPPSFAFAELAKAAFSKLRENMPTYMIPSIILPLAYLPKAATGKADRNLLRDRVASLSDQEIEAYMAASLSHRSASTPIEAELQQLVGQVLQKPLHSISLDEDLFRLGMDSLTAMTLASAARRRGWEVSVPIIFQHSRVSDLARIVEQEQHETNSRSRLEEASAVLNKRLLSILPEICTKWDLRQDQITYIAPTTYYQHMALASGHEAFFGLHFSKPVASEALKAAASRVVKLHSILRTAFVPLEDTYVQLTLCDFDLPSQEIQTNEAEVSSAMELFCRDAADKPARFGVPVTKLMLMLDRQGDCISLLLRLQRAQFDGVSVMRIMADWRSALEDAACSWEPAPSLNYADFALGRVAQSTPDVFSMWQDVLQGSCMTYLVPQEDYISMTDRAHAERLVTSSCDIPLPEPAPGYTMATVAKAAWAMCLARETESEDVLFLQLVRNRHLALDGIDKMVGCSLNYVPVRVPLRRDWKTRDLLHWLHQQHIRTMTGDTADWPDVVAKSTTWPSDTEFGSVIHYLSAPAAPVYHFPGDTVAQFQLYDEKMTHTCPLVTCVEFPGPTEHSGRQMKILVTSAVGGQDMADRLLAVFRSLLCEANAQLDQPVLNILQGLCDGDGAIDKAR</sequence>
<proteinExistence type="inferred from homology"/>
<comment type="pathway">
    <text evidence="1">Alkaloid biosynthesis; ergot alkaloid biosynthesis.</text>
</comment>
<keyword evidence="4" id="KW-0436">Ligase</keyword>
<comment type="caution">
    <text evidence="11">The sequence shown here is derived from an EMBL/GenBank/DDBJ whole genome shotgun (WGS) entry which is preliminary data.</text>
</comment>
<dbReference type="InterPro" id="IPR020845">
    <property type="entry name" value="AMP-binding_CS"/>
</dbReference>
<dbReference type="Proteomes" id="UP000732380">
    <property type="component" value="Unassembled WGS sequence"/>
</dbReference>
<dbReference type="Gene3D" id="3.30.559.10">
    <property type="entry name" value="Chloramphenicol acetyltransferase-like domain"/>
    <property type="match status" value="3"/>
</dbReference>
<dbReference type="InterPro" id="IPR045851">
    <property type="entry name" value="AMP-bd_C_sf"/>
</dbReference>
<dbReference type="NCBIfam" id="TIGR01733">
    <property type="entry name" value="AA-adenyl-dom"/>
    <property type="match status" value="2"/>
</dbReference>
<protein>
    <recommendedName>
        <fullName evidence="7">D-lysergyl-peptide-synthetase subunit 1</fullName>
    </recommendedName>
    <alternativeName>
        <fullName evidence="8">Nonribosomal peptide synthetase 1</fullName>
    </alternativeName>
</protein>
<dbReference type="InterPro" id="IPR023213">
    <property type="entry name" value="CAT-like_dom_sf"/>
</dbReference>
<evidence type="ECO:0000256" key="3">
    <source>
        <dbReference type="ARBA" id="ARBA00022553"/>
    </source>
</evidence>
<accession>A0A9P7TRH2</accession>
<dbReference type="Gene3D" id="3.40.50.12780">
    <property type="entry name" value="N-terminal domain of ligase-like"/>
    <property type="match status" value="3"/>
</dbReference>
<keyword evidence="3" id="KW-0597">Phosphoprotein</keyword>
<dbReference type="FunFam" id="3.30.300.30:FF:000015">
    <property type="entry name" value="Nonribosomal peptide synthase SidD"/>
    <property type="match status" value="3"/>
</dbReference>
<keyword evidence="5" id="KW-0808">Transferase</keyword>
<feature type="domain" description="Carrier" evidence="9">
    <location>
        <begin position="3040"/>
        <end position="3116"/>
    </location>
</feature>
<evidence type="ECO:0000313" key="11">
    <source>
        <dbReference type="EMBL" id="KAG6117444.1"/>
    </source>
</evidence>
<dbReference type="InterPro" id="IPR009081">
    <property type="entry name" value="PP-bd_ACP"/>
</dbReference>
<dbReference type="PROSITE" id="PS50075">
    <property type="entry name" value="CARRIER"/>
    <property type="match status" value="3"/>
</dbReference>
<dbReference type="Pfam" id="PF00668">
    <property type="entry name" value="Condensation"/>
    <property type="match status" value="3"/>
</dbReference>
<feature type="domain" description="Carrier" evidence="9">
    <location>
        <begin position="847"/>
        <end position="924"/>
    </location>
</feature>
<dbReference type="InterPro" id="IPR042099">
    <property type="entry name" value="ANL_N_sf"/>
</dbReference>
<dbReference type="CDD" id="cd19542">
    <property type="entry name" value="CT_NRPS-like"/>
    <property type="match status" value="2"/>
</dbReference>
<evidence type="ECO:0000259" key="9">
    <source>
        <dbReference type="PROSITE" id="PS50075"/>
    </source>
</evidence>
<dbReference type="GO" id="GO:0016740">
    <property type="term" value="F:transferase activity"/>
    <property type="evidence" value="ECO:0007669"/>
    <property type="project" value="UniProtKB-KW"/>
</dbReference>
<keyword evidence="12" id="KW-1185">Reference proteome</keyword>
<dbReference type="InterPro" id="IPR010071">
    <property type="entry name" value="AA_adenyl_dom"/>
</dbReference>